<organism evidence="3 4">
    <name type="scientific">Trichomonascus ciferrii</name>
    <dbReference type="NCBI Taxonomy" id="44093"/>
    <lineage>
        <taxon>Eukaryota</taxon>
        <taxon>Fungi</taxon>
        <taxon>Dikarya</taxon>
        <taxon>Ascomycota</taxon>
        <taxon>Saccharomycotina</taxon>
        <taxon>Dipodascomycetes</taxon>
        <taxon>Dipodascales</taxon>
        <taxon>Trichomonascaceae</taxon>
        <taxon>Trichomonascus</taxon>
        <taxon>Trichomonascus ciferrii complex</taxon>
    </lineage>
</organism>
<dbReference type="PANTHER" id="PTHR43092:SF2">
    <property type="entry name" value="HERCYNYLCYSTEINE SULFOXIDE LYASE"/>
    <property type="match status" value="1"/>
</dbReference>
<dbReference type="AlphaFoldDB" id="A0A642ULQ0"/>
<reference evidence="3" key="1">
    <citation type="journal article" date="2019" name="G3 (Bethesda)">
        <title>Genome Assemblies of Two Rare Opportunistic Yeast Pathogens: Diutina rugosa (syn. Candida rugosa) and Trichomonascus ciferrii (syn. Candida ciferrii).</title>
        <authorList>
            <person name="Mixao V."/>
            <person name="Saus E."/>
            <person name="Hansen A.P."/>
            <person name="Lass-Florl C."/>
            <person name="Gabaldon T."/>
        </authorList>
    </citation>
    <scope>NUCLEOTIDE SEQUENCE</scope>
    <source>
        <strain evidence="3">CBS 4856</strain>
    </source>
</reference>
<evidence type="ECO:0000313" key="3">
    <source>
        <dbReference type="EMBL" id="KAA8901287.1"/>
    </source>
</evidence>
<sequence length="416" mass="47190">MEFGTEFREAHFCFDKKIVPLNHGSFGAIPDCVFKAQSEALHKVLRDKERFYLRDLFQDLPEFRKIVGSVLDASPNNIAFVTNATTAVNVVLRSWPFQSGDKILYTSVIYGSCGNTVKFLELRSGIKGVKVEIDIKMSEDDIVQAIEKAIDAEKPKMAIFDTVSSLPAIRIPWERLVSVCKQKDVLSLVDGAHGIGLIPISLNTIKPDFFTTNLHKWFYTPNSCAVLYVDPKHFRHIHTTPISHSFVRDDVPVPDEAKRFVDRFDFTGTIDYSAAYSIPAAWKFITDECGGIQKVQAYCNELAEKAGKMIAQDFGTEYVSGQGIAMFNVRVPVDIPKEKQREAVDFMLDYQLHHSNTYVHLTPHGDHIWSRWSAQIYLELDDFNQGIKSVRDAIKAWENKPPSQKTRSFLNSVEED</sequence>
<evidence type="ECO:0000259" key="2">
    <source>
        <dbReference type="Pfam" id="PF00266"/>
    </source>
</evidence>
<keyword evidence="4" id="KW-1185">Reference proteome</keyword>
<gene>
    <name evidence="3" type="ORF">TRICI_006100</name>
</gene>
<dbReference type="Proteomes" id="UP000761534">
    <property type="component" value="Unassembled WGS sequence"/>
</dbReference>
<dbReference type="PANTHER" id="PTHR43092">
    <property type="entry name" value="L-CYSTEINE DESULFHYDRASE"/>
    <property type="match status" value="1"/>
</dbReference>
<dbReference type="Pfam" id="PF00266">
    <property type="entry name" value="Aminotran_5"/>
    <property type="match status" value="1"/>
</dbReference>
<dbReference type="InterPro" id="IPR015424">
    <property type="entry name" value="PyrdxlP-dep_Trfase"/>
</dbReference>
<dbReference type="InterPro" id="IPR015421">
    <property type="entry name" value="PyrdxlP-dep_Trfase_major"/>
</dbReference>
<feature type="domain" description="Aminotransferase class V" evidence="2">
    <location>
        <begin position="58"/>
        <end position="312"/>
    </location>
</feature>
<dbReference type="InterPro" id="IPR000192">
    <property type="entry name" value="Aminotrans_V_dom"/>
</dbReference>
<name>A0A642ULQ0_9ASCO</name>
<dbReference type="Gene3D" id="3.90.1150.10">
    <property type="entry name" value="Aspartate Aminotransferase, domain 1"/>
    <property type="match status" value="1"/>
</dbReference>
<keyword evidence="1" id="KW-0663">Pyridoxal phosphate</keyword>
<dbReference type="Gene3D" id="3.40.640.10">
    <property type="entry name" value="Type I PLP-dependent aspartate aminotransferase-like (Major domain)"/>
    <property type="match status" value="1"/>
</dbReference>
<comment type="caution">
    <text evidence="3">The sequence shown here is derived from an EMBL/GenBank/DDBJ whole genome shotgun (WGS) entry which is preliminary data.</text>
</comment>
<evidence type="ECO:0000313" key="4">
    <source>
        <dbReference type="Proteomes" id="UP000761534"/>
    </source>
</evidence>
<accession>A0A642ULQ0</accession>
<dbReference type="OrthoDB" id="5978656at2759"/>
<dbReference type="VEuPathDB" id="FungiDB:TRICI_006100"/>
<dbReference type="EMBL" id="SWFS01000490">
    <property type="protein sequence ID" value="KAA8901287.1"/>
    <property type="molecule type" value="Genomic_DNA"/>
</dbReference>
<proteinExistence type="predicted"/>
<evidence type="ECO:0000256" key="1">
    <source>
        <dbReference type="ARBA" id="ARBA00022898"/>
    </source>
</evidence>
<protein>
    <recommendedName>
        <fullName evidence="2">Aminotransferase class V domain-containing protein</fullName>
    </recommendedName>
</protein>
<dbReference type="InterPro" id="IPR015422">
    <property type="entry name" value="PyrdxlP-dep_Trfase_small"/>
</dbReference>
<dbReference type="SUPFAM" id="SSF53383">
    <property type="entry name" value="PLP-dependent transferases"/>
    <property type="match status" value="1"/>
</dbReference>